<dbReference type="Pfam" id="PF13730">
    <property type="entry name" value="HTH_36"/>
    <property type="match status" value="1"/>
</dbReference>
<comment type="caution">
    <text evidence="2">The sequence shown here is derived from an EMBL/GenBank/DDBJ whole genome shotgun (WGS) entry which is preliminary data.</text>
</comment>
<keyword evidence="3" id="KW-1185">Reference proteome</keyword>
<evidence type="ECO:0008006" key="4">
    <source>
        <dbReference type="Google" id="ProtNLM"/>
    </source>
</evidence>
<sequence>MRIHGTRQAGFFTKVPNPTVRDHALSFTARGLLAYMLSLPDGAREDVKTLANKSVEGRSAISRALHELESRGYLARTKSRDDEGRISTHVEVFADRDGASPQVEPATVAPGTGRPGGGKSGSKTEEAGLEDSLPPHNGTDEAPTSGEAAGREGGELSQSLSLLTRLGRDEPRLHLAASEAASLAPLVDAWLANGLTPSHVTSALTAGLPGRVHQAAALVRHRLVAKMPAAAPARAPRLEWHECADCGAPMRTAGLCRDCANTGSESGHAAFRAVGRAGFERVRAQLRLSAVAA</sequence>
<feature type="region of interest" description="Disordered" evidence="1">
    <location>
        <begin position="92"/>
        <end position="155"/>
    </location>
</feature>
<evidence type="ECO:0000313" key="2">
    <source>
        <dbReference type="EMBL" id="GAA1990422.1"/>
    </source>
</evidence>
<name>A0ABN2SQ34_9ACTN</name>
<dbReference type="InterPro" id="IPR036390">
    <property type="entry name" value="WH_DNA-bd_sf"/>
</dbReference>
<organism evidence="2 3">
    <name type="scientific">Catenulispora subtropica</name>
    <dbReference type="NCBI Taxonomy" id="450798"/>
    <lineage>
        <taxon>Bacteria</taxon>
        <taxon>Bacillati</taxon>
        <taxon>Actinomycetota</taxon>
        <taxon>Actinomycetes</taxon>
        <taxon>Catenulisporales</taxon>
        <taxon>Catenulisporaceae</taxon>
        <taxon>Catenulispora</taxon>
    </lineage>
</organism>
<protein>
    <recommendedName>
        <fullName evidence="4">Helix-turn-helix domain-containing protein</fullName>
    </recommendedName>
</protein>
<reference evidence="2 3" key="1">
    <citation type="journal article" date="2019" name="Int. J. Syst. Evol. Microbiol.">
        <title>The Global Catalogue of Microorganisms (GCM) 10K type strain sequencing project: providing services to taxonomists for standard genome sequencing and annotation.</title>
        <authorList>
            <consortium name="The Broad Institute Genomics Platform"/>
            <consortium name="The Broad Institute Genome Sequencing Center for Infectious Disease"/>
            <person name="Wu L."/>
            <person name="Ma J."/>
        </authorList>
    </citation>
    <scope>NUCLEOTIDE SEQUENCE [LARGE SCALE GENOMIC DNA]</scope>
    <source>
        <strain evidence="2 3">JCM 16013</strain>
    </source>
</reference>
<dbReference type="Proteomes" id="UP001499854">
    <property type="component" value="Unassembled WGS sequence"/>
</dbReference>
<evidence type="ECO:0000313" key="3">
    <source>
        <dbReference type="Proteomes" id="UP001499854"/>
    </source>
</evidence>
<accession>A0ABN2SQ34</accession>
<proteinExistence type="predicted"/>
<dbReference type="RefSeq" id="WP_344660698.1">
    <property type="nucleotide sequence ID" value="NZ_BAAAQM010000043.1"/>
</dbReference>
<gene>
    <name evidence="2" type="ORF">GCM10009838_62020</name>
</gene>
<evidence type="ECO:0000256" key="1">
    <source>
        <dbReference type="SAM" id="MobiDB-lite"/>
    </source>
</evidence>
<dbReference type="EMBL" id="BAAAQM010000043">
    <property type="protein sequence ID" value="GAA1990422.1"/>
    <property type="molecule type" value="Genomic_DNA"/>
</dbReference>
<dbReference type="SUPFAM" id="SSF46785">
    <property type="entry name" value="Winged helix' DNA-binding domain"/>
    <property type="match status" value="1"/>
</dbReference>